<dbReference type="PANTHER" id="PTHR18964:SF149">
    <property type="entry name" value="BIFUNCTIONAL UDP-N-ACETYLGLUCOSAMINE 2-EPIMERASE_N-ACETYLMANNOSAMINE KINASE"/>
    <property type="match status" value="1"/>
</dbReference>
<dbReference type="InterPro" id="IPR043129">
    <property type="entry name" value="ATPase_NBD"/>
</dbReference>
<protein>
    <submittedName>
        <fullName evidence="2">Glucokinase</fullName>
    </submittedName>
</protein>
<accession>A0A1M6KNP0</accession>
<dbReference type="Gene3D" id="3.30.420.40">
    <property type="match status" value="2"/>
</dbReference>
<evidence type="ECO:0000256" key="1">
    <source>
        <dbReference type="ARBA" id="ARBA00006479"/>
    </source>
</evidence>
<name>A0A1M6KNP0_9CLOT</name>
<dbReference type="OrthoDB" id="9810372at2"/>
<dbReference type="PANTHER" id="PTHR18964">
    <property type="entry name" value="ROK (REPRESSOR, ORF, KINASE) FAMILY"/>
    <property type="match status" value="1"/>
</dbReference>
<reference evidence="2 3" key="1">
    <citation type="submission" date="2016-11" db="EMBL/GenBank/DDBJ databases">
        <authorList>
            <person name="Jaros S."/>
            <person name="Januszkiewicz K."/>
            <person name="Wedrychowicz H."/>
        </authorList>
    </citation>
    <scope>NUCLEOTIDE SEQUENCE [LARGE SCALE GENOMIC DNA]</scope>
    <source>
        <strain evidence="2 3">DSM 3090</strain>
    </source>
</reference>
<dbReference type="EMBL" id="FRAD01000004">
    <property type="protein sequence ID" value="SHJ60559.1"/>
    <property type="molecule type" value="Genomic_DNA"/>
</dbReference>
<gene>
    <name evidence="2" type="ORF">SAMN02745248_00541</name>
</gene>
<organism evidence="2 3">
    <name type="scientific">Hathewaya proteolytica DSM 3090</name>
    <dbReference type="NCBI Taxonomy" id="1121331"/>
    <lineage>
        <taxon>Bacteria</taxon>
        <taxon>Bacillati</taxon>
        <taxon>Bacillota</taxon>
        <taxon>Clostridia</taxon>
        <taxon>Eubacteriales</taxon>
        <taxon>Clostridiaceae</taxon>
        <taxon>Hathewaya</taxon>
    </lineage>
</organism>
<evidence type="ECO:0000313" key="2">
    <source>
        <dbReference type="EMBL" id="SHJ60559.1"/>
    </source>
</evidence>
<proteinExistence type="inferred from homology"/>
<dbReference type="Proteomes" id="UP000183952">
    <property type="component" value="Unassembled WGS sequence"/>
</dbReference>
<keyword evidence="3" id="KW-1185">Reference proteome</keyword>
<dbReference type="InterPro" id="IPR049874">
    <property type="entry name" value="ROK_cs"/>
</dbReference>
<evidence type="ECO:0000313" key="3">
    <source>
        <dbReference type="Proteomes" id="UP000183952"/>
    </source>
</evidence>
<dbReference type="RefSeq" id="WP_084671993.1">
    <property type="nucleotide sequence ID" value="NZ_FRAD01000004.1"/>
</dbReference>
<dbReference type="AlphaFoldDB" id="A0A1M6KNP0"/>
<dbReference type="PROSITE" id="PS01125">
    <property type="entry name" value="ROK"/>
    <property type="match status" value="1"/>
</dbReference>
<dbReference type="Pfam" id="PF00480">
    <property type="entry name" value="ROK"/>
    <property type="match status" value="1"/>
</dbReference>
<dbReference type="InterPro" id="IPR000600">
    <property type="entry name" value="ROK"/>
</dbReference>
<keyword evidence="2" id="KW-0808">Transferase</keyword>
<dbReference type="STRING" id="1121331.SAMN02745248_00541"/>
<comment type="similarity">
    <text evidence="1">Belongs to the ROK (NagC/XylR) family.</text>
</comment>
<dbReference type="GO" id="GO:0016301">
    <property type="term" value="F:kinase activity"/>
    <property type="evidence" value="ECO:0007669"/>
    <property type="project" value="UniProtKB-KW"/>
</dbReference>
<dbReference type="SUPFAM" id="SSF53067">
    <property type="entry name" value="Actin-like ATPase domain"/>
    <property type="match status" value="1"/>
</dbReference>
<keyword evidence="2" id="KW-0418">Kinase</keyword>
<sequence length="327" mass="35365">MDYSNIPSKEQYIIGVDVGGTNIKICIMDFHNNMVCKDSIPTNAYLPWQTIVKNMINSIENMILNCKIKKEQCLYMGIGIPGIVDNLHGKVVYANNLGWRDVLISDEINKYLTIDVFLENDANCAAYGEYIKGQGSSCGDMVLITLGTGVGTGIIIDGNIFSGSGLGGGELGHTTLIYQGLQCSCGRKGCAEMYVSATALIEQANTALKSDKTSLMNKLKEKEGNMNGEVPFKAAKMGDSLAISVVDQYKKYLGAFIVNVVNIFRPDAVFISGGICNQGESLLDTVREYVHINSYGSKVVDVPPVNIATLENSAGMVGAANLYKQYL</sequence>